<dbReference type="PANTHER" id="PTHR45718:SF4">
    <property type="entry name" value="TRANSCRIPTIONAL ACTIVATOR CUBITUS INTERRUPTUS"/>
    <property type="match status" value="1"/>
</dbReference>
<dbReference type="PANTHER" id="PTHR45718">
    <property type="entry name" value="TRANSCRIPTIONAL ACTIVATOR CUBITUS INTERRUPTUS"/>
    <property type="match status" value="1"/>
</dbReference>
<comment type="subcellular location">
    <subcellularLocation>
        <location evidence="1">Nucleus</location>
    </subcellularLocation>
</comment>
<dbReference type="FunFam" id="3.30.160.60:FF:000201">
    <property type="entry name" value="C2H2 finger domain protein (Gli3)"/>
    <property type="match status" value="1"/>
</dbReference>
<evidence type="ECO:0000313" key="11">
    <source>
        <dbReference type="Proteomes" id="UP000243876"/>
    </source>
</evidence>
<reference evidence="11" key="1">
    <citation type="submission" date="2015-02" db="EMBL/GenBank/DDBJ databases">
        <authorList>
            <person name="Gon?alves P."/>
        </authorList>
    </citation>
    <scope>NUCLEOTIDE SEQUENCE [LARGE SCALE GENOMIC DNA]</scope>
</reference>
<proteinExistence type="predicted"/>
<gene>
    <name evidence="10" type="primary">SPOSA6832_02567</name>
</gene>
<dbReference type="Proteomes" id="UP000243876">
    <property type="component" value="Unassembled WGS sequence"/>
</dbReference>
<evidence type="ECO:0000259" key="9">
    <source>
        <dbReference type="PROSITE" id="PS50157"/>
    </source>
</evidence>
<dbReference type="GO" id="GO:0000978">
    <property type="term" value="F:RNA polymerase II cis-regulatory region sequence-specific DNA binding"/>
    <property type="evidence" value="ECO:0007669"/>
    <property type="project" value="TreeGrafter"/>
</dbReference>
<evidence type="ECO:0000313" key="10">
    <source>
        <dbReference type="EMBL" id="CEQ40893.1"/>
    </source>
</evidence>
<dbReference type="Pfam" id="PF23561">
    <property type="entry name" value="zf-C2H2_15"/>
    <property type="match status" value="1"/>
</dbReference>
<dbReference type="EMBL" id="CENE01000010">
    <property type="protein sequence ID" value="CEQ40893.1"/>
    <property type="molecule type" value="Genomic_DNA"/>
</dbReference>
<dbReference type="OrthoDB" id="3437960at2759"/>
<dbReference type="Gene3D" id="3.30.160.60">
    <property type="entry name" value="Classic Zinc Finger"/>
    <property type="match status" value="3"/>
</dbReference>
<feature type="compositionally biased region" description="Basic residues" evidence="8">
    <location>
        <begin position="174"/>
        <end position="183"/>
    </location>
</feature>
<evidence type="ECO:0000256" key="1">
    <source>
        <dbReference type="ARBA" id="ARBA00004123"/>
    </source>
</evidence>
<dbReference type="InterPro" id="IPR036236">
    <property type="entry name" value="Znf_C2H2_sf"/>
</dbReference>
<evidence type="ECO:0000256" key="4">
    <source>
        <dbReference type="ARBA" id="ARBA00022771"/>
    </source>
</evidence>
<keyword evidence="11" id="KW-1185">Reference proteome</keyword>
<dbReference type="SUPFAM" id="SSF57667">
    <property type="entry name" value="beta-beta-alpha zinc fingers"/>
    <property type="match status" value="2"/>
</dbReference>
<feature type="domain" description="C2H2-type" evidence="9">
    <location>
        <begin position="139"/>
        <end position="168"/>
    </location>
</feature>
<dbReference type="SMART" id="SM00355">
    <property type="entry name" value="ZnF_C2H2"/>
    <property type="match status" value="3"/>
</dbReference>
<dbReference type="GO" id="GO:0005634">
    <property type="term" value="C:nucleus"/>
    <property type="evidence" value="ECO:0007669"/>
    <property type="project" value="UniProtKB-SubCell"/>
</dbReference>
<keyword evidence="4 7" id="KW-0863">Zinc-finger</keyword>
<organism evidence="10 11">
    <name type="scientific">Sporidiobolus salmonicolor</name>
    <name type="common">Yeast-like fungus</name>
    <name type="synonym">Sporobolomyces salmonicolor</name>
    <dbReference type="NCBI Taxonomy" id="5005"/>
    <lineage>
        <taxon>Eukaryota</taxon>
        <taxon>Fungi</taxon>
        <taxon>Dikarya</taxon>
        <taxon>Basidiomycota</taxon>
        <taxon>Pucciniomycotina</taxon>
        <taxon>Microbotryomycetes</taxon>
        <taxon>Sporidiobolales</taxon>
        <taxon>Sporidiobolaceae</taxon>
        <taxon>Sporobolomyces</taxon>
    </lineage>
</organism>
<dbReference type="GO" id="GO:0000981">
    <property type="term" value="F:DNA-binding transcription factor activity, RNA polymerase II-specific"/>
    <property type="evidence" value="ECO:0007669"/>
    <property type="project" value="TreeGrafter"/>
</dbReference>
<evidence type="ECO:0000256" key="2">
    <source>
        <dbReference type="ARBA" id="ARBA00022723"/>
    </source>
</evidence>
<dbReference type="InterPro" id="IPR043359">
    <property type="entry name" value="GLI-like"/>
</dbReference>
<dbReference type="InterPro" id="IPR013087">
    <property type="entry name" value="Znf_C2H2_type"/>
</dbReference>
<keyword evidence="2" id="KW-0479">Metal-binding</keyword>
<dbReference type="Pfam" id="PF00096">
    <property type="entry name" value="zf-C2H2"/>
    <property type="match status" value="1"/>
</dbReference>
<protein>
    <submittedName>
        <fullName evidence="10">SPOSA6832_02567-mRNA-1:cds</fullName>
    </submittedName>
</protein>
<evidence type="ECO:0000256" key="5">
    <source>
        <dbReference type="ARBA" id="ARBA00022833"/>
    </source>
</evidence>
<dbReference type="InterPro" id="IPR056436">
    <property type="entry name" value="Znf-C2H2_ZIC1-5/GLI1-3-like"/>
</dbReference>
<feature type="domain" description="C2H2-type" evidence="9">
    <location>
        <begin position="106"/>
        <end position="138"/>
    </location>
</feature>
<keyword evidence="5" id="KW-0862">Zinc</keyword>
<feature type="compositionally biased region" description="Low complexity" evidence="8">
    <location>
        <begin position="1"/>
        <end position="20"/>
    </location>
</feature>
<sequence>MAMPRSRSSSLSSVSASPSLHTPKRSRSASLASSAHSSDDELLSDSDVANNYGFDPSTLTTAKCEWGDCQEEFWELEPLVEHIHAVHAFPEDAAHTAGSKRAAATYICDWVGCPRRGKTQGSKFALVAHLRSHTGEKPFNCPRPECDKSFTRTDALQKHMRVQHGDKIVAARRPPSKKSKKSTRAGSEDSGFGHDDDGASTLADGALDGDDGAGGEPQWSAEELVAFHQHQDLSHEFVSYVLMKAKWAYLLAEHEGMANELEALQAREDELGMEVEQLVAGVMRKEVGSTEDPRGRELLEQFLTAYHHEPLAFPPDWTSKS</sequence>
<evidence type="ECO:0000256" key="6">
    <source>
        <dbReference type="ARBA" id="ARBA00023242"/>
    </source>
</evidence>
<keyword evidence="6" id="KW-0539">Nucleus</keyword>
<name>A0A0D6EMD7_SPOSA</name>
<dbReference type="AlphaFoldDB" id="A0A0D6EMD7"/>
<evidence type="ECO:0000256" key="8">
    <source>
        <dbReference type="SAM" id="MobiDB-lite"/>
    </source>
</evidence>
<feature type="region of interest" description="Disordered" evidence="8">
    <location>
        <begin position="161"/>
        <end position="217"/>
    </location>
</feature>
<dbReference type="FunFam" id="3.30.160.60:FF:000031">
    <property type="entry name" value="GLI family zinc finger 3"/>
    <property type="match status" value="1"/>
</dbReference>
<accession>A0A0D6EMD7</accession>
<keyword evidence="3" id="KW-0677">Repeat</keyword>
<dbReference type="GO" id="GO:0008270">
    <property type="term" value="F:zinc ion binding"/>
    <property type="evidence" value="ECO:0007669"/>
    <property type="project" value="UniProtKB-KW"/>
</dbReference>
<dbReference type="PROSITE" id="PS00028">
    <property type="entry name" value="ZINC_FINGER_C2H2_1"/>
    <property type="match status" value="2"/>
</dbReference>
<feature type="region of interest" description="Disordered" evidence="8">
    <location>
        <begin position="1"/>
        <end position="44"/>
    </location>
</feature>
<evidence type="ECO:0000256" key="3">
    <source>
        <dbReference type="ARBA" id="ARBA00022737"/>
    </source>
</evidence>
<evidence type="ECO:0000256" key="7">
    <source>
        <dbReference type="PROSITE-ProRule" id="PRU00042"/>
    </source>
</evidence>
<dbReference type="PROSITE" id="PS50157">
    <property type="entry name" value="ZINC_FINGER_C2H2_2"/>
    <property type="match status" value="2"/>
</dbReference>